<sequence>SVIMLMRVMNNTTWFLHLITDLFEERLAKLESLNVSPSTTSTLNSAAAINAFDDAVNVAFHFVICADLSKPPVSLSLCCMRIVGCKACVERWHVNHANCPHCGVNDCTITSLHCFTTMLEKFVALREREL</sequence>
<proteinExistence type="predicted"/>
<accession>A0A7M5X9A6</accession>
<organism evidence="1 2">
    <name type="scientific">Clytia hemisphaerica</name>
    <dbReference type="NCBI Taxonomy" id="252671"/>
    <lineage>
        <taxon>Eukaryota</taxon>
        <taxon>Metazoa</taxon>
        <taxon>Cnidaria</taxon>
        <taxon>Hydrozoa</taxon>
        <taxon>Hydroidolina</taxon>
        <taxon>Leptothecata</taxon>
        <taxon>Obeliida</taxon>
        <taxon>Clytiidae</taxon>
        <taxon>Clytia</taxon>
    </lineage>
</organism>
<reference evidence="1" key="1">
    <citation type="submission" date="2021-01" db="UniProtKB">
        <authorList>
            <consortium name="EnsemblMetazoa"/>
        </authorList>
    </citation>
    <scope>IDENTIFICATION</scope>
</reference>
<keyword evidence="2" id="KW-1185">Reference proteome</keyword>
<evidence type="ECO:0000313" key="1">
    <source>
        <dbReference type="EnsemblMetazoa" id="CLYHEMP019379.1"/>
    </source>
</evidence>
<evidence type="ECO:0000313" key="2">
    <source>
        <dbReference type="Proteomes" id="UP000594262"/>
    </source>
</evidence>
<dbReference type="AlphaFoldDB" id="A0A7M5X9A6"/>
<dbReference type="Proteomes" id="UP000594262">
    <property type="component" value="Unplaced"/>
</dbReference>
<protein>
    <submittedName>
        <fullName evidence="1">Uncharacterized protein</fullName>
    </submittedName>
</protein>
<dbReference type="EnsemblMetazoa" id="CLYHEMT019379.1">
    <property type="protein sequence ID" value="CLYHEMP019379.1"/>
    <property type="gene ID" value="CLYHEMG019379"/>
</dbReference>
<name>A0A7M5X9A6_9CNID</name>